<dbReference type="EMBL" id="VSSQ01000383">
    <property type="protein sequence ID" value="MPL93168.1"/>
    <property type="molecule type" value="Genomic_DNA"/>
</dbReference>
<organism evidence="2">
    <name type="scientific">bioreactor metagenome</name>
    <dbReference type="NCBI Taxonomy" id="1076179"/>
    <lineage>
        <taxon>unclassified sequences</taxon>
        <taxon>metagenomes</taxon>
        <taxon>ecological metagenomes</taxon>
    </lineage>
</organism>
<dbReference type="InterPro" id="IPR029058">
    <property type="entry name" value="AB_hydrolase_fold"/>
</dbReference>
<proteinExistence type="predicted"/>
<reference evidence="2" key="1">
    <citation type="submission" date="2019-08" db="EMBL/GenBank/DDBJ databases">
        <authorList>
            <person name="Kucharzyk K."/>
            <person name="Murdoch R.W."/>
            <person name="Higgins S."/>
            <person name="Loffler F."/>
        </authorList>
    </citation>
    <scope>NUCLEOTIDE SEQUENCE</scope>
</reference>
<dbReference type="Pfam" id="PF00561">
    <property type="entry name" value="Abhydrolase_1"/>
    <property type="match status" value="1"/>
</dbReference>
<comment type="caution">
    <text evidence="2">The sequence shown here is derived from an EMBL/GenBank/DDBJ whole genome shotgun (WGS) entry which is preliminary data.</text>
</comment>
<dbReference type="AlphaFoldDB" id="A0A644VP60"/>
<dbReference type="EC" id="4.2.99.20" evidence="2"/>
<dbReference type="InterPro" id="IPR000073">
    <property type="entry name" value="AB_hydrolase_1"/>
</dbReference>
<keyword evidence="2" id="KW-0456">Lyase</keyword>
<gene>
    <name evidence="2" type="primary">menH_16</name>
    <name evidence="2" type="ORF">SDC9_39294</name>
</gene>
<dbReference type="Gene3D" id="3.40.50.1820">
    <property type="entry name" value="alpha/beta hydrolase"/>
    <property type="match status" value="1"/>
</dbReference>
<name>A0A644VP60_9ZZZZ</name>
<dbReference type="GO" id="GO:0070205">
    <property type="term" value="F:2-succinyl-6-hydroxy-2,4-cyclohexadiene-1-carboxylate synthase activity"/>
    <property type="evidence" value="ECO:0007669"/>
    <property type="project" value="UniProtKB-EC"/>
</dbReference>
<dbReference type="SUPFAM" id="SSF53474">
    <property type="entry name" value="alpha/beta-Hydrolases"/>
    <property type="match status" value="1"/>
</dbReference>
<accession>A0A644VP60</accession>
<sequence>MTERFLTFNNKKLAYAIHGSGPAVMLVHGYTESKEIWFPMAEKLGDRYTVIMPDLPGHGDSDVIENLSMEIIAKNIDVLADTLQLTRFTMIGHSMGGYATACYASINEYRLNGFGFFHSSARGDTAEGRANRQRVMDIIAQDHGDSFINMFIPDLFFEENRDRLSDEIKILQQRALRISKQALIESQKAMAARMGHIELIAETNLPVLFIMGKQDNKSDYNLVLAQTALAKRAFVLSLDGCGHMGYLEKFDDCLAAIEGFLLACLQTNESMAAFGGR</sequence>
<evidence type="ECO:0000313" key="2">
    <source>
        <dbReference type="EMBL" id="MPL93168.1"/>
    </source>
</evidence>
<evidence type="ECO:0000259" key="1">
    <source>
        <dbReference type="Pfam" id="PF00561"/>
    </source>
</evidence>
<protein>
    <submittedName>
        <fullName evidence="2">2-succinyl-6-hydroxy-2, 4-cyclohexadiene-1-carboxylate synthase</fullName>
        <ecNumber evidence="2">4.2.99.20</ecNumber>
    </submittedName>
</protein>
<dbReference type="PRINTS" id="PR00111">
    <property type="entry name" value="ABHYDROLASE"/>
</dbReference>
<dbReference type="PANTHER" id="PTHR43798">
    <property type="entry name" value="MONOACYLGLYCEROL LIPASE"/>
    <property type="match status" value="1"/>
</dbReference>
<feature type="domain" description="AB hydrolase-1" evidence="1">
    <location>
        <begin position="22"/>
        <end position="249"/>
    </location>
</feature>
<dbReference type="InterPro" id="IPR050266">
    <property type="entry name" value="AB_hydrolase_sf"/>
</dbReference>